<proteinExistence type="predicted"/>
<comment type="caution">
    <text evidence="4">The sequence shown here is derived from an EMBL/GenBank/DDBJ whole genome shotgun (WGS) entry which is preliminary data.</text>
</comment>
<reference evidence="4 6" key="1">
    <citation type="journal article" date="2019" name="Sci. Rep.">
        <title>Orb-weaving spider Araneus ventricosus genome elucidates the spidroin gene catalogue.</title>
        <authorList>
            <person name="Kono N."/>
            <person name="Nakamura H."/>
            <person name="Ohtoshi R."/>
            <person name="Moran D.A.P."/>
            <person name="Shinohara A."/>
            <person name="Yoshida Y."/>
            <person name="Fujiwara M."/>
            <person name="Mori M."/>
            <person name="Tomita M."/>
            <person name="Arakawa K."/>
        </authorList>
    </citation>
    <scope>NUCLEOTIDE SEQUENCE [LARGE SCALE GENOMIC DNA]</scope>
</reference>
<sequence>MKLKYDTGLGGTSLSHQSENHKMEEGMSGWESVWGNQGGVTVLKAGGSTVAWGMGLPVSDGFTVGTVRLANDPPNFIGRKWKRSAKKRSKGIGTV</sequence>
<evidence type="ECO:0000313" key="6">
    <source>
        <dbReference type="Proteomes" id="UP000499080"/>
    </source>
</evidence>
<evidence type="ECO:0000313" key="5">
    <source>
        <dbReference type="EMBL" id="GBO30333.1"/>
    </source>
</evidence>
<evidence type="ECO:0000313" key="2">
    <source>
        <dbReference type="EMBL" id="GBO27853.1"/>
    </source>
</evidence>
<dbReference type="EMBL" id="BGPR01053523">
    <property type="protein sequence ID" value="GBO30333.1"/>
    <property type="molecule type" value="Genomic_DNA"/>
</dbReference>
<dbReference type="Proteomes" id="UP000499080">
    <property type="component" value="Unassembled WGS sequence"/>
</dbReference>
<dbReference type="AlphaFoldDB" id="A0A4Y2W197"/>
<dbReference type="EMBL" id="BGPR01050900">
    <property type="protein sequence ID" value="GBO27857.1"/>
    <property type="molecule type" value="Genomic_DNA"/>
</dbReference>
<dbReference type="EMBL" id="BGPR01050897">
    <property type="protein sequence ID" value="GBO27853.1"/>
    <property type="molecule type" value="Genomic_DNA"/>
</dbReference>
<organism evidence="4 6">
    <name type="scientific">Araneus ventricosus</name>
    <name type="common">Orbweaver spider</name>
    <name type="synonym">Epeira ventricosa</name>
    <dbReference type="NCBI Taxonomy" id="182803"/>
    <lineage>
        <taxon>Eukaryota</taxon>
        <taxon>Metazoa</taxon>
        <taxon>Ecdysozoa</taxon>
        <taxon>Arthropoda</taxon>
        <taxon>Chelicerata</taxon>
        <taxon>Arachnida</taxon>
        <taxon>Araneae</taxon>
        <taxon>Araneomorphae</taxon>
        <taxon>Entelegynae</taxon>
        <taxon>Araneoidea</taxon>
        <taxon>Araneidae</taxon>
        <taxon>Araneus</taxon>
    </lineage>
</organism>
<evidence type="ECO:0000313" key="4">
    <source>
        <dbReference type="EMBL" id="GBO30328.1"/>
    </source>
</evidence>
<keyword evidence="6" id="KW-1185">Reference proteome</keyword>
<evidence type="ECO:0000256" key="1">
    <source>
        <dbReference type="SAM" id="MobiDB-lite"/>
    </source>
</evidence>
<dbReference type="EMBL" id="BGPR01053520">
    <property type="protein sequence ID" value="GBO30328.1"/>
    <property type="molecule type" value="Genomic_DNA"/>
</dbReference>
<gene>
    <name evidence="5" type="ORF">AVEN_129245_1</name>
    <name evidence="4" type="ORF">AVEN_68007_1</name>
    <name evidence="2" type="ORF">AVEN_7589_1</name>
    <name evidence="3" type="ORF">AVEN_87702_1</name>
</gene>
<protein>
    <submittedName>
        <fullName evidence="4">Uncharacterized protein</fullName>
    </submittedName>
</protein>
<accession>A0A4Y2W197</accession>
<feature type="region of interest" description="Disordered" evidence="1">
    <location>
        <begin position="1"/>
        <end position="30"/>
    </location>
</feature>
<evidence type="ECO:0000313" key="3">
    <source>
        <dbReference type="EMBL" id="GBO27857.1"/>
    </source>
</evidence>
<name>A0A4Y2W197_ARAVE</name>